<name>A0AAW0AL24_9AGAR</name>
<comment type="caution">
    <text evidence="1">The sequence shown here is derived from an EMBL/GenBank/DDBJ whole genome shotgun (WGS) entry which is preliminary data.</text>
</comment>
<evidence type="ECO:0000313" key="1">
    <source>
        <dbReference type="EMBL" id="KAK7013276.1"/>
    </source>
</evidence>
<reference evidence="1 3" key="1">
    <citation type="journal article" date="2024" name="J Genomics">
        <title>Draft genome sequencing and assembly of Favolaschia claudopus CIRM-BRFM 2984 isolated from oak limbs.</title>
        <authorList>
            <person name="Navarro D."/>
            <person name="Drula E."/>
            <person name="Chaduli D."/>
            <person name="Cazenave R."/>
            <person name="Ahrendt S."/>
            <person name="Wang J."/>
            <person name="Lipzen A."/>
            <person name="Daum C."/>
            <person name="Barry K."/>
            <person name="Grigoriev I.V."/>
            <person name="Favel A."/>
            <person name="Rosso M.N."/>
            <person name="Martin F."/>
        </authorList>
    </citation>
    <scope>NUCLEOTIDE SEQUENCE [LARGE SCALE GENOMIC DNA]</scope>
    <source>
        <strain evidence="1 3">CIRM-BRFM 2984</strain>
    </source>
</reference>
<dbReference type="EMBL" id="JAWWNJ010000047">
    <property type="protein sequence ID" value="KAK7017803.1"/>
    <property type="molecule type" value="Genomic_DNA"/>
</dbReference>
<evidence type="ECO:0000313" key="2">
    <source>
        <dbReference type="EMBL" id="KAK7017803.1"/>
    </source>
</evidence>
<dbReference type="AlphaFoldDB" id="A0AAW0AL24"/>
<sequence length="113" mass="12082">MIYKISKNLPSQARQQVGFPTLAAVTKEDPHPLGIMVGYPTDSGRGDPTPRWAPPRFLLYIVGFPTSSILSGGLPHLVKQFAVGHPTSFSSCGGVPQVKILLGWGSPPILVAY</sequence>
<dbReference type="EMBL" id="JAWWNJ010000060">
    <property type="protein sequence ID" value="KAK7013276.1"/>
    <property type="molecule type" value="Genomic_DNA"/>
</dbReference>
<evidence type="ECO:0000313" key="3">
    <source>
        <dbReference type="Proteomes" id="UP001362999"/>
    </source>
</evidence>
<proteinExistence type="predicted"/>
<dbReference type="Proteomes" id="UP001362999">
    <property type="component" value="Unassembled WGS sequence"/>
</dbReference>
<accession>A0AAW0AL24</accession>
<organism evidence="1 3">
    <name type="scientific">Favolaschia claudopus</name>
    <dbReference type="NCBI Taxonomy" id="2862362"/>
    <lineage>
        <taxon>Eukaryota</taxon>
        <taxon>Fungi</taxon>
        <taxon>Dikarya</taxon>
        <taxon>Basidiomycota</taxon>
        <taxon>Agaricomycotina</taxon>
        <taxon>Agaricomycetes</taxon>
        <taxon>Agaricomycetidae</taxon>
        <taxon>Agaricales</taxon>
        <taxon>Marasmiineae</taxon>
        <taxon>Mycenaceae</taxon>
        <taxon>Favolaschia</taxon>
    </lineage>
</organism>
<protein>
    <submittedName>
        <fullName evidence="1">Uncharacterized protein</fullName>
    </submittedName>
</protein>
<keyword evidence="3" id="KW-1185">Reference proteome</keyword>
<gene>
    <name evidence="2" type="ORF">R3P38DRAFT_3201452</name>
    <name evidence="1" type="ORF">R3P38DRAFT_3207367</name>
</gene>